<evidence type="ECO:0000313" key="2">
    <source>
        <dbReference type="EMBL" id="CAH65776.1"/>
    </source>
</evidence>
<organism evidence="2">
    <name type="scientific">Sulfolobus neozealandicus</name>
    <dbReference type="NCBI Taxonomy" id="299422"/>
    <lineage>
        <taxon>Archaea</taxon>
        <taxon>Thermoproteota</taxon>
        <taxon>Thermoprotei</taxon>
        <taxon>Sulfolobales</taxon>
        <taxon>Sulfolobaceae</taxon>
        <taxon>Sulfolobus</taxon>
    </lineage>
</organism>
<protein>
    <submittedName>
        <fullName evidence="2">Uncharacterized protein</fullName>
    </submittedName>
</protein>
<dbReference type="EMBL" id="AJ852505">
    <property type="protein sequence ID" value="CAH65776.1"/>
    <property type="molecule type" value="Genomic_DNA"/>
</dbReference>
<accession>Q5DVF6</accession>
<keyword evidence="2" id="KW-0614">Plasmid</keyword>
<reference evidence="2" key="1">
    <citation type="journal article" date="2005" name="Archaea">
        <title>Novel RepA-MCM proteins encoded in plasmids pTAU4, pORA1 and pTIK4 from Sulfolobus neozealandicus.</title>
        <authorList>
            <person name="Greve B."/>
            <person name="Jensen S."/>
            <person name="Phan H."/>
            <person name="Brugger K."/>
            <person name="Zillig W."/>
            <person name="She Q."/>
            <person name="Garrett R."/>
        </authorList>
    </citation>
    <scope>NUCLEOTIDE SEQUENCE</scope>
    <source>
        <strain evidence="2">32/4</strain>
        <plasmid evidence="2">pTAU4</plasmid>
    </source>
</reference>
<keyword evidence="1" id="KW-0812">Transmembrane</keyword>
<keyword evidence="1" id="KW-1133">Transmembrane helix</keyword>
<sequence>MRSNFAVMLIGTLQIQAHMVTQQMSPTREPGRHVQCTLILMILREFHPVSKSRVITFYNEIRGSFLLSFSYQKAVSNPLCIFYWVFPFSLIFPPIFILYLSKKQFKLLVALGF</sequence>
<evidence type="ECO:0000256" key="1">
    <source>
        <dbReference type="SAM" id="Phobius"/>
    </source>
</evidence>
<dbReference type="AlphaFoldDB" id="Q5DVF6"/>
<geneLocation type="plasmid" evidence="2">
    <name>pTAU4</name>
</geneLocation>
<name>Q5DVF6_9CREN</name>
<proteinExistence type="predicted"/>
<feature type="transmembrane region" description="Helical" evidence="1">
    <location>
        <begin position="81"/>
        <end position="100"/>
    </location>
</feature>
<keyword evidence="1" id="KW-0472">Membrane</keyword>